<dbReference type="EMBL" id="CM042882">
    <property type="protein sequence ID" value="KAI4380609.1"/>
    <property type="molecule type" value="Genomic_DNA"/>
</dbReference>
<accession>A0ACB9RP03</accession>
<sequence length="927" mass="102764">MMKLINWFTTFAFLVTRGIGCPLEERDALLTIKAAFFSDPDGATFPSWSEQSLNCCDWERVGCDNSTLQVDSLDFHWLYIGRGTDKILNASLFLPFQGLKMLDLNQNDLSDINGRLSLKSLRTLNLGRNQLKKIPSLGDLPSLRALDMSNGITKELSNLKWTGLETLNLENCLLLDRALMPILRMKSLKSLSLALNKELSSQNFLTGLCELGSLEELNIAQNKFDGEIPQCFFNMTSIRALDVGSNLFRGNIPPSLFSNLKSLEYINLSNNMFDGEFLLSSLANNSRLEVFGLVGNHFPLKIETEKPTWSPPFQLKVFQLSGCILNEESGGAIPSFLLNQNELLSVRLDGNGMRGSLPIWLLENNTNLESLDISGNNISGSFDLPVSLNMTHMRVFSASNNLIKGSLPLHIGCVFSNLSVFHMAGNQLVGIIPSSFRDMMELHVLDLSNNELSGEFPESLVGISLWMLKLSNNNLRGELLSKVKISRSFGYLYLGGNQFEGVISPGLLSFPNLVYLDASNNFLRGTIPNWMGDLDLGYIILSNNSIQGPLPPSFCRLSGLQYLDLSHNNMGPRMSFCSNMFMLQHLHLQNTGLVGPLPESISQYSSLIMLDLTNNALSGEIPPWIGSLGNMKLLLLKGNRLEGSIPRQLCRLSEVSIMDLSYNNLSGVIPSCLHDLTDAYFALLPLQGSSFFFPYVLGAYPLNYSIGLSLFESNDYSFSSHLMEVSFVSKKRQESYTGSILDFMSGMDLSCNKLTGTIPPELGHLSKALALNLSHNRLIGHIPETFTGLTSVESLDLSHNRLDGPIPPQLVGLYRMSVFSVAHNNLSGRIPEMKNQFGTFGESSYEGNPFLCGPPLRSCNWTEQATPPPEHGQGSPFPWDWFGQSFAGSFVIGFLGVVVFLCIDSHYRDMILGKVYQHAPFLRKLVE</sequence>
<gene>
    <name evidence="1" type="ORF">MLD38_006781</name>
</gene>
<comment type="caution">
    <text evidence="1">The sequence shown here is derived from an EMBL/GenBank/DDBJ whole genome shotgun (WGS) entry which is preliminary data.</text>
</comment>
<evidence type="ECO:0000313" key="2">
    <source>
        <dbReference type="Proteomes" id="UP001057402"/>
    </source>
</evidence>
<dbReference type="Proteomes" id="UP001057402">
    <property type="component" value="Chromosome 3"/>
</dbReference>
<proteinExistence type="predicted"/>
<evidence type="ECO:0000313" key="1">
    <source>
        <dbReference type="EMBL" id="KAI4380609.1"/>
    </source>
</evidence>
<organism evidence="1 2">
    <name type="scientific">Melastoma candidum</name>
    <dbReference type="NCBI Taxonomy" id="119954"/>
    <lineage>
        <taxon>Eukaryota</taxon>
        <taxon>Viridiplantae</taxon>
        <taxon>Streptophyta</taxon>
        <taxon>Embryophyta</taxon>
        <taxon>Tracheophyta</taxon>
        <taxon>Spermatophyta</taxon>
        <taxon>Magnoliopsida</taxon>
        <taxon>eudicotyledons</taxon>
        <taxon>Gunneridae</taxon>
        <taxon>Pentapetalae</taxon>
        <taxon>rosids</taxon>
        <taxon>malvids</taxon>
        <taxon>Myrtales</taxon>
        <taxon>Melastomataceae</taxon>
        <taxon>Melastomatoideae</taxon>
        <taxon>Melastomateae</taxon>
        <taxon>Melastoma</taxon>
    </lineage>
</organism>
<keyword evidence="2" id="KW-1185">Reference proteome</keyword>
<protein>
    <submittedName>
        <fullName evidence="1">Uncharacterized protein</fullName>
    </submittedName>
</protein>
<name>A0ACB9RP03_9MYRT</name>
<reference evidence="2" key="1">
    <citation type="journal article" date="2023" name="Front. Plant Sci.">
        <title>Chromosomal-level genome assembly of Melastoma candidum provides insights into trichome evolution.</title>
        <authorList>
            <person name="Zhong Y."/>
            <person name="Wu W."/>
            <person name="Sun C."/>
            <person name="Zou P."/>
            <person name="Liu Y."/>
            <person name="Dai S."/>
            <person name="Zhou R."/>
        </authorList>
    </citation>
    <scope>NUCLEOTIDE SEQUENCE [LARGE SCALE GENOMIC DNA]</scope>
</reference>